<dbReference type="EC" id="2.7.1.71" evidence="3 11"/>
<dbReference type="CDD" id="cd01065">
    <property type="entry name" value="NAD_bind_Shikimate_DH"/>
    <property type="match status" value="1"/>
</dbReference>
<keyword evidence="14" id="KW-1185">Reference proteome</keyword>
<feature type="binding site" evidence="11">
    <location>
        <position position="306"/>
    </location>
    <ligand>
        <name>substrate</name>
    </ligand>
</feature>
<dbReference type="GO" id="GO:0009073">
    <property type="term" value="P:aromatic amino acid family biosynthetic process"/>
    <property type="evidence" value="ECO:0007669"/>
    <property type="project" value="UniProtKB-KW"/>
</dbReference>
<evidence type="ECO:0000259" key="12">
    <source>
        <dbReference type="Pfam" id="PF08501"/>
    </source>
</evidence>
<dbReference type="InterPro" id="IPR023000">
    <property type="entry name" value="Shikimate_kinase_CS"/>
</dbReference>
<evidence type="ECO:0000256" key="1">
    <source>
        <dbReference type="ARBA" id="ARBA00004842"/>
    </source>
</evidence>
<keyword evidence="11" id="KW-0460">Magnesium</keyword>
<dbReference type="GO" id="GO:0050661">
    <property type="term" value="F:NADP binding"/>
    <property type="evidence" value="ECO:0007669"/>
    <property type="project" value="TreeGrafter"/>
</dbReference>
<dbReference type="InterPro" id="IPR027417">
    <property type="entry name" value="P-loop_NTPase"/>
</dbReference>
<accession>A0A0K8P9U4</accession>
<dbReference type="AlphaFoldDB" id="A0A0K8P9U4"/>
<gene>
    <name evidence="11" type="primary">aroK</name>
    <name evidence="13" type="ORF">ATC1_11201</name>
</gene>
<evidence type="ECO:0000313" key="14">
    <source>
        <dbReference type="Proteomes" id="UP000053370"/>
    </source>
</evidence>
<comment type="caution">
    <text evidence="11">Lacks conserved residue(s) required for the propagation of feature annotation.</text>
</comment>
<keyword evidence="9 11" id="KW-0057">Aromatic amino acid biosynthesis</keyword>
<dbReference type="SUPFAM" id="SSF52540">
    <property type="entry name" value="P-loop containing nucleoside triphosphate hydrolases"/>
    <property type="match status" value="1"/>
</dbReference>
<dbReference type="Gene3D" id="3.40.50.720">
    <property type="entry name" value="NAD(P)-binding Rossmann-like Domain"/>
    <property type="match status" value="1"/>
</dbReference>
<dbReference type="InterPro" id="IPR046346">
    <property type="entry name" value="Aminoacid_DH-like_N_sf"/>
</dbReference>
<dbReference type="GO" id="GO:0009423">
    <property type="term" value="P:chorismate biosynthetic process"/>
    <property type="evidence" value="ECO:0007669"/>
    <property type="project" value="UniProtKB-UniRule"/>
</dbReference>
<dbReference type="GO" id="GO:0005829">
    <property type="term" value="C:cytosol"/>
    <property type="evidence" value="ECO:0007669"/>
    <property type="project" value="TreeGrafter"/>
</dbReference>
<dbReference type="SUPFAM" id="SSF53223">
    <property type="entry name" value="Aminoacid dehydrogenase-like, N-terminal domain"/>
    <property type="match status" value="1"/>
</dbReference>
<keyword evidence="4 11" id="KW-0028">Amino-acid biosynthesis</keyword>
<dbReference type="GO" id="GO:0008652">
    <property type="term" value="P:amino acid biosynthetic process"/>
    <property type="evidence" value="ECO:0007669"/>
    <property type="project" value="UniProtKB-KW"/>
</dbReference>
<dbReference type="InterPro" id="IPR036291">
    <property type="entry name" value="NAD(P)-bd_dom_sf"/>
</dbReference>
<dbReference type="GO" id="GO:0019632">
    <property type="term" value="P:shikimate metabolic process"/>
    <property type="evidence" value="ECO:0007669"/>
    <property type="project" value="TreeGrafter"/>
</dbReference>
<evidence type="ECO:0000256" key="5">
    <source>
        <dbReference type="ARBA" id="ARBA00022679"/>
    </source>
</evidence>
<feature type="binding site" evidence="11">
    <location>
        <position position="361"/>
    </location>
    <ligand>
        <name>ATP</name>
        <dbReference type="ChEBI" id="CHEBI:30616"/>
    </ligand>
</feature>
<evidence type="ECO:0000256" key="10">
    <source>
        <dbReference type="ARBA" id="ARBA00048567"/>
    </source>
</evidence>
<feature type="binding site" evidence="11">
    <location>
        <position position="328"/>
    </location>
    <ligand>
        <name>substrate</name>
    </ligand>
</feature>
<name>A0A0K8P9U4_9CHLR</name>
<dbReference type="PANTHER" id="PTHR21089">
    <property type="entry name" value="SHIKIMATE DEHYDROGENASE"/>
    <property type="match status" value="1"/>
</dbReference>
<feature type="binding site" evidence="11">
    <location>
        <position position="282"/>
    </location>
    <ligand>
        <name>substrate</name>
    </ligand>
</feature>
<dbReference type="Proteomes" id="UP000053370">
    <property type="component" value="Unassembled WGS sequence"/>
</dbReference>
<comment type="pathway">
    <text evidence="2">Metabolic intermediate biosynthesis; chorismate biosynthesis; chorismate from D-erythrose 4-phosphate and phosphoenolpyruvate: step 4/7.</text>
</comment>
<protein>
    <recommendedName>
        <fullName evidence="3 11">Shikimate kinase</fullName>
        <shortName evidence="11">SK</shortName>
        <ecNumber evidence="3 11">2.7.1.71</ecNumber>
    </recommendedName>
</protein>
<evidence type="ECO:0000256" key="8">
    <source>
        <dbReference type="ARBA" id="ARBA00022840"/>
    </source>
</evidence>
<dbReference type="CDD" id="cd00464">
    <property type="entry name" value="SK"/>
    <property type="match status" value="1"/>
</dbReference>
<dbReference type="InterPro" id="IPR022893">
    <property type="entry name" value="Shikimate_DH_fam"/>
</dbReference>
<dbReference type="STRING" id="1678840.ATC1_11201"/>
<feature type="binding site" evidence="11">
    <location>
        <position position="377"/>
    </location>
    <ligand>
        <name>substrate</name>
    </ligand>
</feature>
<feature type="domain" description="Shikimate dehydrogenase substrate binding N-terminal" evidence="12">
    <location>
        <begin position="4"/>
        <end position="80"/>
    </location>
</feature>
<comment type="pathway">
    <text evidence="1 11">Metabolic intermediate biosynthesis; chorismate biosynthesis; chorismate from D-erythrose 4-phosphate and phosphoenolpyruvate: step 5/7.</text>
</comment>
<feature type="binding site" evidence="11">
    <location>
        <position position="264"/>
    </location>
    <ligand>
        <name>Mg(2+)</name>
        <dbReference type="ChEBI" id="CHEBI:18420"/>
    </ligand>
</feature>
<dbReference type="Pfam" id="PF01202">
    <property type="entry name" value="SKI"/>
    <property type="match status" value="1"/>
</dbReference>
<evidence type="ECO:0000256" key="9">
    <source>
        <dbReference type="ARBA" id="ARBA00023141"/>
    </source>
</evidence>
<keyword evidence="6 11" id="KW-0547">Nucleotide-binding</keyword>
<dbReference type="GO" id="GO:0000287">
    <property type="term" value="F:magnesium ion binding"/>
    <property type="evidence" value="ECO:0007669"/>
    <property type="project" value="UniProtKB-UniRule"/>
</dbReference>
<dbReference type="HAMAP" id="MF_00109">
    <property type="entry name" value="Shikimate_kinase"/>
    <property type="match status" value="1"/>
</dbReference>
<dbReference type="SUPFAM" id="SSF51735">
    <property type="entry name" value="NAD(P)-binding Rossmann-fold domains"/>
    <property type="match status" value="1"/>
</dbReference>
<comment type="function">
    <text evidence="11">Catalyzes the specific phosphorylation of the 3-hydroxyl group of shikimic acid using ATP as a cosubstrate.</text>
</comment>
<dbReference type="EMBL" id="DF968179">
    <property type="protein sequence ID" value="GAP39274.1"/>
    <property type="molecule type" value="Genomic_DNA"/>
</dbReference>
<evidence type="ECO:0000256" key="3">
    <source>
        <dbReference type="ARBA" id="ARBA00012154"/>
    </source>
</evidence>
<proteinExistence type="inferred from homology"/>
<dbReference type="Gene3D" id="3.40.50.300">
    <property type="entry name" value="P-loop containing nucleotide triphosphate hydrolases"/>
    <property type="match status" value="1"/>
</dbReference>
<evidence type="ECO:0000256" key="6">
    <source>
        <dbReference type="ARBA" id="ARBA00022741"/>
    </source>
</evidence>
<dbReference type="InterPro" id="IPR000623">
    <property type="entry name" value="Shikimate_kinase/TSH1"/>
</dbReference>
<dbReference type="InterPro" id="IPR031322">
    <property type="entry name" value="Shikimate/glucono_kinase"/>
</dbReference>
<sequence length="409" mass="45476">MYGLIGEKLGHSYSVLIHQLLTNHAYQYELIELSQDSLGSFLERKSFEGLNVTIPYKKTVIPFLKGISPEAEKIGSVNTILSKPEGLFGYNTDYAGFLYMAKRAGVHFSGKKVLIMGTGGTSAAVCAAVKDHGARDIIVVSRSGQVNYQNLDVHHDSQIIINTTPVGMYPHNGETLIDLEDFPDCEGVLDVIYNPLYTNLVLQAREKKLAFGGGLVMLTAQAKYASDLFLNQKADDSIIDVTVEQMIHRIQNIVFIGMPGCGKSTIGKAIAELTGRKFIDTDIEIVHRAGKEISKIFSDDGESVFRRFERDVIQEKGKENSLVISTGGGAVLDKKNRMALRQNGKVIFLERNVDALSMEGRPLSINQAGLSQMYQYRLPFYEDCCDERVINDHLIDITIQEIMQKLEKK</sequence>
<keyword evidence="5 11" id="KW-0808">Transferase</keyword>
<reference evidence="13" key="1">
    <citation type="journal article" date="2015" name="Genome Announc.">
        <title>Draft Genome Sequence of Anaerolineae Strain TC1, a Novel Isolate from a Methanogenic Wastewater Treatment System.</title>
        <authorList>
            <person name="Matsuura N."/>
            <person name="Tourlousse D.M."/>
            <person name="Sun L."/>
            <person name="Toyonaga M."/>
            <person name="Kuroda K."/>
            <person name="Ohashi A."/>
            <person name="Cruz R."/>
            <person name="Yamaguchi T."/>
            <person name="Sekiguchi Y."/>
        </authorList>
    </citation>
    <scope>NUCLEOTIDE SEQUENCE [LARGE SCALE GENOMIC DNA]</scope>
    <source>
        <strain evidence="13">TC1</strain>
    </source>
</reference>
<evidence type="ECO:0000256" key="2">
    <source>
        <dbReference type="ARBA" id="ARBA00004871"/>
    </source>
</evidence>
<evidence type="ECO:0000256" key="7">
    <source>
        <dbReference type="ARBA" id="ARBA00022777"/>
    </source>
</evidence>
<keyword evidence="7 11" id="KW-0418">Kinase</keyword>
<dbReference type="GO" id="GO:0005524">
    <property type="term" value="F:ATP binding"/>
    <property type="evidence" value="ECO:0007669"/>
    <property type="project" value="UniProtKB-UniRule"/>
</dbReference>
<keyword evidence="11" id="KW-0963">Cytoplasm</keyword>
<dbReference type="GO" id="GO:0004765">
    <property type="term" value="F:shikimate kinase activity"/>
    <property type="evidence" value="ECO:0007669"/>
    <property type="project" value="UniProtKB-UniRule"/>
</dbReference>
<comment type="subunit">
    <text evidence="11">Monomer.</text>
</comment>
<evidence type="ECO:0000256" key="4">
    <source>
        <dbReference type="ARBA" id="ARBA00022605"/>
    </source>
</evidence>
<dbReference type="UniPathway" id="UPA00053">
    <property type="reaction ID" value="UER00088"/>
</dbReference>
<dbReference type="Pfam" id="PF08501">
    <property type="entry name" value="Shikimate_dh_N"/>
    <property type="match status" value="1"/>
</dbReference>
<comment type="cofactor">
    <cofactor evidence="11">
        <name>Mg(2+)</name>
        <dbReference type="ChEBI" id="CHEBI:18420"/>
    </cofactor>
    <text evidence="11">Binds 1 Mg(2+) ion per subunit.</text>
</comment>
<dbReference type="PANTHER" id="PTHR21089:SF1">
    <property type="entry name" value="BIFUNCTIONAL 3-DEHYDROQUINATE DEHYDRATASE_SHIKIMATE DEHYDROGENASE, CHLOROPLASTIC"/>
    <property type="match status" value="1"/>
</dbReference>
<organism evidence="13">
    <name type="scientific">Flexilinea flocculi</name>
    <dbReference type="NCBI Taxonomy" id="1678840"/>
    <lineage>
        <taxon>Bacteria</taxon>
        <taxon>Bacillati</taxon>
        <taxon>Chloroflexota</taxon>
        <taxon>Anaerolineae</taxon>
        <taxon>Anaerolineales</taxon>
        <taxon>Anaerolineaceae</taxon>
        <taxon>Flexilinea</taxon>
    </lineage>
</organism>
<evidence type="ECO:0000313" key="13">
    <source>
        <dbReference type="EMBL" id="GAP39274.1"/>
    </source>
</evidence>
<keyword evidence="8 11" id="KW-0067">ATP-binding</keyword>
<dbReference type="Gene3D" id="3.40.50.10860">
    <property type="entry name" value="Leucine Dehydrogenase, chain A, domain 1"/>
    <property type="match status" value="1"/>
</dbReference>
<dbReference type="GO" id="GO:0004764">
    <property type="term" value="F:shikimate 3-dehydrogenase (NADP+) activity"/>
    <property type="evidence" value="ECO:0007669"/>
    <property type="project" value="InterPro"/>
</dbReference>
<comment type="similarity">
    <text evidence="11">Belongs to the shikimate kinase family.</text>
</comment>
<comment type="subcellular location">
    <subcellularLocation>
        <location evidence="11">Cytoplasm</location>
    </subcellularLocation>
</comment>
<comment type="catalytic activity">
    <reaction evidence="10 11">
        <text>shikimate + ATP = 3-phosphoshikimate + ADP + H(+)</text>
        <dbReference type="Rhea" id="RHEA:13121"/>
        <dbReference type="ChEBI" id="CHEBI:15378"/>
        <dbReference type="ChEBI" id="CHEBI:30616"/>
        <dbReference type="ChEBI" id="CHEBI:36208"/>
        <dbReference type="ChEBI" id="CHEBI:145989"/>
        <dbReference type="ChEBI" id="CHEBI:456216"/>
        <dbReference type="EC" id="2.7.1.71"/>
    </reaction>
</comment>
<keyword evidence="11" id="KW-0479">Metal-binding</keyword>
<dbReference type="PRINTS" id="PR01100">
    <property type="entry name" value="SHIKIMTKNASE"/>
</dbReference>
<dbReference type="PATRIC" id="fig|1678840.3.peg.236"/>
<feature type="binding site" evidence="11">
    <location>
        <begin position="260"/>
        <end position="265"/>
    </location>
    <ligand>
        <name>ATP</name>
        <dbReference type="ChEBI" id="CHEBI:30616"/>
    </ligand>
</feature>
<dbReference type="PROSITE" id="PS01128">
    <property type="entry name" value="SHIKIMATE_KINASE"/>
    <property type="match status" value="1"/>
</dbReference>
<dbReference type="InterPro" id="IPR013708">
    <property type="entry name" value="Shikimate_DH-bd_N"/>
</dbReference>
<evidence type="ECO:0000256" key="11">
    <source>
        <dbReference type="HAMAP-Rule" id="MF_00109"/>
    </source>
</evidence>